<gene>
    <name evidence="1" type="ordered locus">TREPR_0897</name>
</gene>
<dbReference type="EMBL" id="CP001843">
    <property type="protein sequence ID" value="AEF83718.1"/>
    <property type="molecule type" value="Genomic_DNA"/>
</dbReference>
<proteinExistence type="predicted"/>
<protein>
    <recommendedName>
        <fullName evidence="3">Phage/plasmid-related protein TIGR03299</fullName>
    </recommendedName>
</protein>
<name>F5YI94_TREPZ</name>
<sequence>MFSGKGVVPWHEIGTVLDGVLTSGEAIKAAKLTWKVDQIPVFAAGNWAEAIPGFVANVRNDTKEVLGIVTDRYCVAQNQDVFAFADELIGTNKAKCTYETAGSLWNGRRVFMLVNMPKGRIVGDDYQPYLCLSNAHDGTASLQVFLTGIRVVCNNTLTAALHTAKRKISIRHLTNMEQRKDEALRTMGVASKYFHDLEVFASMLAGKKVNITKVLDKLFPASKQMSTRQVKSNLEVKELIKTLFKQKDDLQNFRGTAWGAYQAIADYRSNAEPRRKTATYADTKMARFLDGDDVMTQAQEIILELAA</sequence>
<evidence type="ECO:0000313" key="1">
    <source>
        <dbReference type="EMBL" id="AEF83718.1"/>
    </source>
</evidence>
<reference evidence="2" key="1">
    <citation type="submission" date="2009-12" db="EMBL/GenBank/DDBJ databases">
        <title>Complete sequence of Treponema primitia strain ZAS-2.</title>
        <authorList>
            <person name="Tetu S.G."/>
            <person name="Matson E."/>
            <person name="Ren Q."/>
            <person name="Seshadri R."/>
            <person name="Elbourne L."/>
            <person name="Hassan K.A."/>
            <person name="Durkin A."/>
            <person name="Radune D."/>
            <person name="Mohamoud Y."/>
            <person name="Shay R."/>
            <person name="Jin S."/>
            <person name="Zhang X."/>
            <person name="Lucey K."/>
            <person name="Ballor N.R."/>
            <person name="Ottesen E."/>
            <person name="Rosenthal R."/>
            <person name="Allen A."/>
            <person name="Leadbetter J.R."/>
            <person name="Paulsen I.T."/>
        </authorList>
    </citation>
    <scope>NUCLEOTIDE SEQUENCE [LARGE SCALE GENOMIC DNA]</scope>
    <source>
        <strain evidence="2">ATCC BAA-887 / DSM 12427 / ZAS-2</strain>
    </source>
</reference>
<dbReference type="InterPro" id="IPR017686">
    <property type="entry name" value="Phg/plasmid-like_prot"/>
</dbReference>
<dbReference type="KEGG" id="tpi:TREPR_0897"/>
<organism evidence="1 2">
    <name type="scientific">Treponema primitia (strain ATCC BAA-887 / DSM 12427 / ZAS-2)</name>
    <dbReference type="NCBI Taxonomy" id="545694"/>
    <lineage>
        <taxon>Bacteria</taxon>
        <taxon>Pseudomonadati</taxon>
        <taxon>Spirochaetota</taxon>
        <taxon>Spirochaetia</taxon>
        <taxon>Spirochaetales</taxon>
        <taxon>Treponemataceae</taxon>
        <taxon>Treponema</taxon>
    </lineage>
</organism>
<evidence type="ECO:0000313" key="2">
    <source>
        <dbReference type="Proteomes" id="UP000009223"/>
    </source>
</evidence>
<dbReference type="STRING" id="545694.TREPR_0897"/>
<dbReference type="NCBIfam" id="TIGR03299">
    <property type="entry name" value="LGT_TIGR03299"/>
    <property type="match status" value="1"/>
</dbReference>
<dbReference type="eggNOG" id="ENOG502Z7QU">
    <property type="taxonomic scope" value="Bacteria"/>
</dbReference>
<evidence type="ECO:0008006" key="3">
    <source>
        <dbReference type="Google" id="ProtNLM"/>
    </source>
</evidence>
<keyword evidence="2" id="KW-1185">Reference proteome</keyword>
<accession>F5YI94</accession>
<dbReference type="InterPro" id="IPR026325">
    <property type="entry name" value="DUF932"/>
</dbReference>
<dbReference type="Proteomes" id="UP000009223">
    <property type="component" value="Chromosome"/>
</dbReference>
<dbReference type="AlphaFoldDB" id="F5YI94"/>
<reference evidence="1 2" key="2">
    <citation type="journal article" date="2011" name="ISME J.">
        <title>RNA-seq reveals cooperative metabolic interactions between two termite-gut spirochete species in co-culture.</title>
        <authorList>
            <person name="Rosenthal A.Z."/>
            <person name="Matson E.G."/>
            <person name="Eldar A."/>
            <person name="Leadbetter J.R."/>
        </authorList>
    </citation>
    <scope>NUCLEOTIDE SEQUENCE [LARGE SCALE GENOMIC DNA]</scope>
    <source>
        <strain evidence="2">ATCC BAA-887 / DSM 12427 / ZAS-2</strain>
    </source>
</reference>
<dbReference type="HOGENOM" id="CLU_058825_0_0_12"/>
<dbReference type="Pfam" id="PF06067">
    <property type="entry name" value="DUF932"/>
    <property type="match status" value="1"/>
</dbReference>